<dbReference type="InterPro" id="IPR016047">
    <property type="entry name" value="M23ase_b-sheet_dom"/>
</dbReference>
<keyword evidence="2" id="KW-0378">Hydrolase</keyword>
<gene>
    <name evidence="2" type="ORF">ACFQ4M_11060</name>
</gene>
<dbReference type="Pfam" id="PF01551">
    <property type="entry name" value="Peptidase_M23"/>
    <property type="match status" value="1"/>
</dbReference>
<dbReference type="PROSITE" id="PS51257">
    <property type="entry name" value="PROKAR_LIPOPROTEIN"/>
    <property type="match status" value="1"/>
</dbReference>
<dbReference type="EC" id="3.4.24.-" evidence="2"/>
<reference evidence="3" key="1">
    <citation type="journal article" date="2019" name="Int. J. Syst. Evol. Microbiol.">
        <title>The Global Catalogue of Microorganisms (GCM) 10K type strain sequencing project: providing services to taxonomists for standard genome sequencing and annotation.</title>
        <authorList>
            <consortium name="The Broad Institute Genomics Platform"/>
            <consortium name="The Broad Institute Genome Sequencing Center for Infectious Disease"/>
            <person name="Wu L."/>
            <person name="Ma J."/>
        </authorList>
    </citation>
    <scope>NUCLEOTIDE SEQUENCE [LARGE SCALE GENOMIC DNA]</scope>
    <source>
        <strain evidence="3">CCUG 48884</strain>
    </source>
</reference>
<sequence length="315" mass="33517">MHALRLGALVTSLLAAGVTGCGSTPEQGTKYSPTLWPTEAASFRQRPGSPVLSPSQRRLIQAQLEGQAAERLRLEAENQRLVASLFDIGFKPTELVDVLDAYQPAGGVDRALPVVEACSHHTASMGSQLSCAASELAQGNGTEVTVAYDGGGQSAGAFDLFALNSDLRAFLAAIPSVEPVRGARVTSGFGVRRHPISRQIGAHEGTDFVSDDRTVRSAGDGVVRFASRRGGFGKLVIVEHPLGFETRYAHLSRIAVRDGQRVVAGQELGTMGSTGVSTGVHLHFEMRFRDRPLDPLKALRASHMPLVSARSGLVW</sequence>
<keyword evidence="3" id="KW-1185">Reference proteome</keyword>
<evidence type="ECO:0000259" key="1">
    <source>
        <dbReference type="Pfam" id="PF01551"/>
    </source>
</evidence>
<evidence type="ECO:0000313" key="3">
    <source>
        <dbReference type="Proteomes" id="UP001597158"/>
    </source>
</evidence>
<dbReference type="Proteomes" id="UP001597158">
    <property type="component" value="Unassembled WGS sequence"/>
</dbReference>
<proteinExistence type="predicted"/>
<organism evidence="2 3">
    <name type="scientific">Thauera mechernichensis</name>
    <dbReference type="NCBI Taxonomy" id="82788"/>
    <lineage>
        <taxon>Bacteria</taxon>
        <taxon>Pseudomonadati</taxon>
        <taxon>Pseudomonadota</taxon>
        <taxon>Betaproteobacteria</taxon>
        <taxon>Rhodocyclales</taxon>
        <taxon>Zoogloeaceae</taxon>
        <taxon>Thauera</taxon>
    </lineage>
</organism>
<name>A0ABW3WH90_9RHOO</name>
<dbReference type="Gene3D" id="2.70.70.10">
    <property type="entry name" value="Glucose Permease (Domain IIA)"/>
    <property type="match status" value="1"/>
</dbReference>
<protein>
    <submittedName>
        <fullName evidence="2">M23 family metallopeptidase</fullName>
        <ecNumber evidence="2">3.4.24.-</ecNumber>
    </submittedName>
</protein>
<dbReference type="InterPro" id="IPR050570">
    <property type="entry name" value="Cell_wall_metabolism_enzyme"/>
</dbReference>
<dbReference type="PANTHER" id="PTHR21666">
    <property type="entry name" value="PEPTIDASE-RELATED"/>
    <property type="match status" value="1"/>
</dbReference>
<dbReference type="CDD" id="cd12797">
    <property type="entry name" value="M23_peptidase"/>
    <property type="match status" value="1"/>
</dbReference>
<feature type="domain" description="M23ase beta-sheet core" evidence="1">
    <location>
        <begin position="202"/>
        <end position="295"/>
    </location>
</feature>
<dbReference type="SUPFAM" id="SSF51261">
    <property type="entry name" value="Duplicated hybrid motif"/>
    <property type="match status" value="1"/>
</dbReference>
<evidence type="ECO:0000313" key="2">
    <source>
        <dbReference type="EMBL" id="MFD1264123.1"/>
    </source>
</evidence>
<dbReference type="InterPro" id="IPR011055">
    <property type="entry name" value="Dup_hybrid_motif"/>
</dbReference>
<dbReference type="EMBL" id="JBHTMC010000024">
    <property type="protein sequence ID" value="MFD1264123.1"/>
    <property type="molecule type" value="Genomic_DNA"/>
</dbReference>
<dbReference type="RefSeq" id="WP_277831186.1">
    <property type="nucleotide sequence ID" value="NZ_JARQZE010000002.1"/>
</dbReference>
<dbReference type="PANTHER" id="PTHR21666:SF270">
    <property type="entry name" value="MUREIN HYDROLASE ACTIVATOR ENVC"/>
    <property type="match status" value="1"/>
</dbReference>
<dbReference type="GO" id="GO:0016787">
    <property type="term" value="F:hydrolase activity"/>
    <property type="evidence" value="ECO:0007669"/>
    <property type="project" value="UniProtKB-KW"/>
</dbReference>
<accession>A0ABW3WH90</accession>
<comment type="caution">
    <text evidence="2">The sequence shown here is derived from an EMBL/GenBank/DDBJ whole genome shotgun (WGS) entry which is preliminary data.</text>
</comment>